<evidence type="ECO:0000313" key="1">
    <source>
        <dbReference type="EMBL" id="KAK4101443.1"/>
    </source>
</evidence>
<reference evidence="1" key="1">
    <citation type="journal article" date="2023" name="Mol. Phylogenet. Evol.">
        <title>Genome-scale phylogeny and comparative genomics of the fungal order Sordariales.</title>
        <authorList>
            <person name="Hensen N."/>
            <person name="Bonometti L."/>
            <person name="Westerberg I."/>
            <person name="Brannstrom I.O."/>
            <person name="Guillou S."/>
            <person name="Cros-Aarteil S."/>
            <person name="Calhoun S."/>
            <person name="Haridas S."/>
            <person name="Kuo A."/>
            <person name="Mondo S."/>
            <person name="Pangilinan J."/>
            <person name="Riley R."/>
            <person name="LaButti K."/>
            <person name="Andreopoulos B."/>
            <person name="Lipzen A."/>
            <person name="Chen C."/>
            <person name="Yan M."/>
            <person name="Daum C."/>
            <person name="Ng V."/>
            <person name="Clum A."/>
            <person name="Steindorff A."/>
            <person name="Ohm R.A."/>
            <person name="Martin F."/>
            <person name="Silar P."/>
            <person name="Natvig D.O."/>
            <person name="Lalanne C."/>
            <person name="Gautier V."/>
            <person name="Ament-Velasquez S.L."/>
            <person name="Kruys A."/>
            <person name="Hutchinson M.I."/>
            <person name="Powell A.J."/>
            <person name="Barry K."/>
            <person name="Miller A.N."/>
            <person name="Grigoriev I.V."/>
            <person name="Debuchy R."/>
            <person name="Gladieux P."/>
            <person name="Hiltunen Thoren M."/>
            <person name="Johannesson H."/>
        </authorList>
    </citation>
    <scope>NUCLEOTIDE SEQUENCE</scope>
    <source>
        <strain evidence="1">CBS 757.83</strain>
    </source>
</reference>
<protein>
    <submittedName>
        <fullName evidence="1">Uncharacterized protein</fullName>
    </submittedName>
</protein>
<sequence length="234" mass="24500">MSIVLLKSHRQSTSTFTTETAKQAALDSIVPFSSLSLRHPKGKTADTDVGVSPSRSMFRLPCSAAFSGRRVSSTVQIARAHQISRTRTLWAGRTTMLSSGRPAIVEAAACSATLMSFPVAAVPTPKLPNSIQPASKADFGRALPLAVLTFRAGPGPLFCSGTNCLWACSSAAGGGWCPLADMKTLDFPTGPISANGSTAEERHATMPKRVGSSGTIVQCRSILQPGMPIRVGMP</sequence>
<dbReference type="EMBL" id="MU863635">
    <property type="protein sequence ID" value="KAK4101443.1"/>
    <property type="molecule type" value="Genomic_DNA"/>
</dbReference>
<gene>
    <name evidence="1" type="ORF">N658DRAFT_60861</name>
</gene>
<evidence type="ECO:0000313" key="2">
    <source>
        <dbReference type="Proteomes" id="UP001305647"/>
    </source>
</evidence>
<dbReference type="Proteomes" id="UP001305647">
    <property type="component" value="Unassembled WGS sequence"/>
</dbReference>
<accession>A0AAN6T1L7</accession>
<organism evidence="1 2">
    <name type="scientific">Parathielavia hyrcaniae</name>
    <dbReference type="NCBI Taxonomy" id="113614"/>
    <lineage>
        <taxon>Eukaryota</taxon>
        <taxon>Fungi</taxon>
        <taxon>Dikarya</taxon>
        <taxon>Ascomycota</taxon>
        <taxon>Pezizomycotina</taxon>
        <taxon>Sordariomycetes</taxon>
        <taxon>Sordariomycetidae</taxon>
        <taxon>Sordariales</taxon>
        <taxon>Chaetomiaceae</taxon>
        <taxon>Parathielavia</taxon>
    </lineage>
</organism>
<proteinExistence type="predicted"/>
<reference evidence="1" key="2">
    <citation type="submission" date="2023-05" db="EMBL/GenBank/DDBJ databases">
        <authorList>
            <consortium name="Lawrence Berkeley National Laboratory"/>
            <person name="Steindorff A."/>
            <person name="Hensen N."/>
            <person name="Bonometti L."/>
            <person name="Westerberg I."/>
            <person name="Brannstrom I.O."/>
            <person name="Guillou S."/>
            <person name="Cros-Aarteil S."/>
            <person name="Calhoun S."/>
            <person name="Haridas S."/>
            <person name="Kuo A."/>
            <person name="Mondo S."/>
            <person name="Pangilinan J."/>
            <person name="Riley R."/>
            <person name="Labutti K."/>
            <person name="Andreopoulos B."/>
            <person name="Lipzen A."/>
            <person name="Chen C."/>
            <person name="Yanf M."/>
            <person name="Daum C."/>
            <person name="Ng V."/>
            <person name="Clum A."/>
            <person name="Ohm R."/>
            <person name="Martin F."/>
            <person name="Silar P."/>
            <person name="Natvig D."/>
            <person name="Lalanne C."/>
            <person name="Gautier V."/>
            <person name="Ament-Velasquez S.L."/>
            <person name="Kruys A."/>
            <person name="Hutchinson M.I."/>
            <person name="Powell A.J."/>
            <person name="Barry K."/>
            <person name="Miller A.N."/>
            <person name="Grigoriev I.V."/>
            <person name="Debuchy R."/>
            <person name="Gladieux P."/>
            <person name="Thoren M.H."/>
            <person name="Johannesson H."/>
        </authorList>
    </citation>
    <scope>NUCLEOTIDE SEQUENCE</scope>
    <source>
        <strain evidence="1">CBS 757.83</strain>
    </source>
</reference>
<keyword evidence="2" id="KW-1185">Reference proteome</keyword>
<dbReference type="AlphaFoldDB" id="A0AAN6T1L7"/>
<comment type="caution">
    <text evidence="1">The sequence shown here is derived from an EMBL/GenBank/DDBJ whole genome shotgun (WGS) entry which is preliminary data.</text>
</comment>
<name>A0AAN6T1L7_9PEZI</name>